<accession>A0A396I3V1</accession>
<comment type="caution">
    <text evidence="1">The sequence shown here is derived from an EMBL/GenBank/DDBJ whole genome shotgun (WGS) entry which is preliminary data.</text>
</comment>
<reference evidence="2" key="1">
    <citation type="journal article" date="2018" name="Nat. Plants">
        <title>Whole-genome landscape of Medicago truncatula symbiotic genes.</title>
        <authorList>
            <person name="Pecrix Y."/>
            <person name="Staton S.E."/>
            <person name="Sallet E."/>
            <person name="Lelandais-Briere C."/>
            <person name="Moreau S."/>
            <person name="Carrere S."/>
            <person name="Blein T."/>
            <person name="Jardinaud M.F."/>
            <person name="Latrasse D."/>
            <person name="Zouine M."/>
            <person name="Zahm M."/>
            <person name="Kreplak J."/>
            <person name="Mayjonade B."/>
            <person name="Satge C."/>
            <person name="Perez M."/>
            <person name="Cauet S."/>
            <person name="Marande W."/>
            <person name="Chantry-Darmon C."/>
            <person name="Lopez-Roques C."/>
            <person name="Bouchez O."/>
            <person name="Berard A."/>
            <person name="Debelle F."/>
            <person name="Munos S."/>
            <person name="Bendahmane A."/>
            <person name="Berges H."/>
            <person name="Niebel A."/>
            <person name="Buitink J."/>
            <person name="Frugier F."/>
            <person name="Benhamed M."/>
            <person name="Crespi M."/>
            <person name="Gouzy J."/>
            <person name="Gamas P."/>
        </authorList>
    </citation>
    <scope>NUCLEOTIDE SEQUENCE [LARGE SCALE GENOMIC DNA]</scope>
    <source>
        <strain evidence="2">cv. Jemalong A17</strain>
    </source>
</reference>
<evidence type="ECO:0000313" key="2">
    <source>
        <dbReference type="Proteomes" id="UP000265566"/>
    </source>
</evidence>
<dbReference type="EMBL" id="PSQE01000004">
    <property type="protein sequence ID" value="RHN60279.1"/>
    <property type="molecule type" value="Genomic_DNA"/>
</dbReference>
<organism evidence="1 2">
    <name type="scientific">Medicago truncatula</name>
    <name type="common">Barrel medic</name>
    <name type="synonym">Medicago tribuloides</name>
    <dbReference type="NCBI Taxonomy" id="3880"/>
    <lineage>
        <taxon>Eukaryota</taxon>
        <taxon>Viridiplantae</taxon>
        <taxon>Streptophyta</taxon>
        <taxon>Embryophyta</taxon>
        <taxon>Tracheophyta</taxon>
        <taxon>Spermatophyta</taxon>
        <taxon>Magnoliopsida</taxon>
        <taxon>eudicotyledons</taxon>
        <taxon>Gunneridae</taxon>
        <taxon>Pentapetalae</taxon>
        <taxon>rosids</taxon>
        <taxon>fabids</taxon>
        <taxon>Fabales</taxon>
        <taxon>Fabaceae</taxon>
        <taxon>Papilionoideae</taxon>
        <taxon>50 kb inversion clade</taxon>
        <taxon>NPAAA clade</taxon>
        <taxon>Hologalegina</taxon>
        <taxon>IRL clade</taxon>
        <taxon>Trifolieae</taxon>
        <taxon>Medicago</taxon>
    </lineage>
</organism>
<dbReference type="AlphaFoldDB" id="A0A396I3V1"/>
<proteinExistence type="predicted"/>
<gene>
    <name evidence="1" type="ORF">MtrunA17_Chr4g0024011</name>
</gene>
<name>A0A396I3V1_MEDTR</name>
<dbReference type="Proteomes" id="UP000265566">
    <property type="component" value="Chromosome 4"/>
</dbReference>
<protein>
    <submittedName>
        <fullName evidence="1">Uncharacterized protein</fullName>
    </submittedName>
</protein>
<evidence type="ECO:0000313" key="1">
    <source>
        <dbReference type="EMBL" id="RHN60279.1"/>
    </source>
</evidence>
<sequence>MVFVNLFDFDVCWNLFDFGVCWNLFDFWCWLEFCLKFLSVLPKTHTIFFVIFGLDLKKGWKSRKLGFVWFEGLI</sequence>
<dbReference type="Gramene" id="rna22564">
    <property type="protein sequence ID" value="RHN60279.1"/>
    <property type="gene ID" value="gene22564"/>
</dbReference>